<dbReference type="PROSITE" id="PS50297">
    <property type="entry name" value="ANK_REP_REGION"/>
    <property type="match status" value="1"/>
</dbReference>
<evidence type="ECO:0000256" key="2">
    <source>
        <dbReference type="ARBA" id="ARBA00023043"/>
    </source>
</evidence>
<dbReference type="PANTHER" id="PTHR24198">
    <property type="entry name" value="ANKYRIN REPEAT AND PROTEIN KINASE DOMAIN-CONTAINING PROTEIN"/>
    <property type="match status" value="1"/>
</dbReference>
<feature type="repeat" description="ANK" evidence="3">
    <location>
        <begin position="569"/>
        <end position="591"/>
    </location>
</feature>
<dbReference type="SUPFAM" id="SSF48403">
    <property type="entry name" value="Ankyrin repeat"/>
    <property type="match status" value="2"/>
</dbReference>
<dbReference type="Proteomes" id="UP001470230">
    <property type="component" value="Unassembled WGS sequence"/>
</dbReference>
<name>A0ABR2HFD1_9EUKA</name>
<keyword evidence="1" id="KW-0677">Repeat</keyword>
<protein>
    <recommendedName>
        <fullName evidence="6">DUF3447 domain-containing protein</fullName>
    </recommendedName>
</protein>
<dbReference type="InterPro" id="IPR002110">
    <property type="entry name" value="Ankyrin_rpt"/>
</dbReference>
<dbReference type="SMART" id="SM00248">
    <property type="entry name" value="ANK"/>
    <property type="match status" value="8"/>
</dbReference>
<evidence type="ECO:0000313" key="5">
    <source>
        <dbReference type="Proteomes" id="UP001470230"/>
    </source>
</evidence>
<evidence type="ECO:0000313" key="4">
    <source>
        <dbReference type="EMBL" id="KAK8846146.1"/>
    </source>
</evidence>
<evidence type="ECO:0000256" key="1">
    <source>
        <dbReference type="ARBA" id="ARBA00022737"/>
    </source>
</evidence>
<evidence type="ECO:0000256" key="3">
    <source>
        <dbReference type="PROSITE-ProRule" id="PRU00023"/>
    </source>
</evidence>
<dbReference type="PROSITE" id="PS50088">
    <property type="entry name" value="ANK_REPEAT"/>
    <property type="match status" value="1"/>
</dbReference>
<organism evidence="4 5">
    <name type="scientific">Tritrichomonas musculus</name>
    <dbReference type="NCBI Taxonomy" id="1915356"/>
    <lineage>
        <taxon>Eukaryota</taxon>
        <taxon>Metamonada</taxon>
        <taxon>Parabasalia</taxon>
        <taxon>Tritrichomonadida</taxon>
        <taxon>Tritrichomonadidae</taxon>
        <taxon>Tritrichomonas</taxon>
    </lineage>
</organism>
<sequence>MNFQFNLPPIEENDPENDTITLLINNYEVKYSRSNLEKISLFACDYFTEHPKSNEIKIDINEKENQNNMEDTIISLFQSNEILINSDNDQFLNELARKLQIQTLEDISENWEIYVLQEAEEMILNVDDQILMKFKEEEELNEKRSLFEKIRIIGLETFCRIVINACIARWKSIQIYLELIQLISIEDVFCRILCHQMEMFDGIFSIREEKSQTICFLARYFYDKGKIKGKKILSIFQSLPVFFADLSDHPFFLFEENRINFQKLVREGINPNPISIILREDDIDSFQKVSCAPLFDINQLIKPSEFEKCDFVNSKPCSLLEFCAFFGSIKCFKFIYLNEESKKSQDLMKYAIAGGNVEIVHICEQIGPINYKETREIAVKYHHWEIFEWLYEHKVSKTIQEEDIFSFFFQSIQFSNFTTLSYVLFNGADYDNALPFTVEHDNILLAKWLIKHKENLFKEESVKSAINNLLHYACRNENVDMLKILLKQKEYNNVNSKYDGKTPIFIAIEKENFDLYKVLIDQKRIKINIRDFSGKQVIHLACEYRNSEILENLLQNKISIININSLDKTNNTPLHLACENGNLKSIQVLFKYYKNDIFLNTKNKQGKTPMMMACLSERVNKRLPIIKLIYEHINDDDKETFINEEGPMKKTLLHFACENKESDVVQYLLSLQTVDVNAIDDDNRTALATSVFFGYNEIIKILLRHPKVDVSITDKNKKNAYEIAVERSLDDEIIHLIQEKMLK</sequence>
<dbReference type="Pfam" id="PF12796">
    <property type="entry name" value="Ank_2"/>
    <property type="match status" value="2"/>
</dbReference>
<evidence type="ECO:0008006" key="6">
    <source>
        <dbReference type="Google" id="ProtNLM"/>
    </source>
</evidence>
<dbReference type="Pfam" id="PF13857">
    <property type="entry name" value="Ank_5"/>
    <property type="match status" value="1"/>
</dbReference>
<dbReference type="Gene3D" id="1.25.40.20">
    <property type="entry name" value="Ankyrin repeat-containing domain"/>
    <property type="match status" value="2"/>
</dbReference>
<dbReference type="PANTHER" id="PTHR24198:SF165">
    <property type="entry name" value="ANKYRIN REPEAT-CONTAINING PROTEIN-RELATED"/>
    <property type="match status" value="1"/>
</dbReference>
<keyword evidence="2 3" id="KW-0040">ANK repeat</keyword>
<gene>
    <name evidence="4" type="ORF">M9Y10_020150</name>
</gene>
<keyword evidence="5" id="KW-1185">Reference proteome</keyword>
<accession>A0ABR2HFD1</accession>
<proteinExistence type="predicted"/>
<reference evidence="4 5" key="1">
    <citation type="submission" date="2024-04" db="EMBL/GenBank/DDBJ databases">
        <title>Tritrichomonas musculus Genome.</title>
        <authorList>
            <person name="Alves-Ferreira E."/>
            <person name="Grigg M."/>
            <person name="Lorenzi H."/>
            <person name="Galac M."/>
        </authorList>
    </citation>
    <scope>NUCLEOTIDE SEQUENCE [LARGE SCALE GENOMIC DNA]</scope>
    <source>
        <strain evidence="4 5">EAF2021</strain>
    </source>
</reference>
<dbReference type="EMBL" id="JAPFFF010000029">
    <property type="protein sequence ID" value="KAK8846146.1"/>
    <property type="molecule type" value="Genomic_DNA"/>
</dbReference>
<dbReference type="InterPro" id="IPR036770">
    <property type="entry name" value="Ankyrin_rpt-contain_sf"/>
</dbReference>
<comment type="caution">
    <text evidence="4">The sequence shown here is derived from an EMBL/GenBank/DDBJ whole genome shotgun (WGS) entry which is preliminary data.</text>
</comment>